<name>A0A6Q2Z224_ESOLU</name>
<dbReference type="InterPro" id="IPR002048">
    <property type="entry name" value="EF_hand_dom"/>
</dbReference>
<dbReference type="InterPro" id="IPR035892">
    <property type="entry name" value="C2_domain_sf"/>
</dbReference>
<keyword evidence="3" id="KW-0963">Cytoplasm</keyword>
<feature type="compositionally biased region" description="Basic and acidic residues" evidence="9">
    <location>
        <begin position="744"/>
        <end position="764"/>
    </location>
</feature>
<dbReference type="SUPFAM" id="SSF50044">
    <property type="entry name" value="SH3-domain"/>
    <property type="match status" value="4"/>
</dbReference>
<dbReference type="PANTHER" id="PTHR46006">
    <property type="entry name" value="RHO GUANINE NUCLEOTIDE EXCHANGE FACTOR AT 64C, ISOFORM A"/>
    <property type="match status" value="1"/>
</dbReference>
<dbReference type="Pfam" id="PF14604">
    <property type="entry name" value="SH3_9"/>
    <property type="match status" value="2"/>
</dbReference>
<dbReference type="GO" id="GO:0005085">
    <property type="term" value="F:guanyl-nucleotide exchange factor activity"/>
    <property type="evidence" value="ECO:0007669"/>
    <property type="project" value="InterPro"/>
</dbReference>
<dbReference type="SMART" id="SM00239">
    <property type="entry name" value="C2"/>
    <property type="match status" value="1"/>
</dbReference>
<dbReference type="PROSITE" id="PS00018">
    <property type="entry name" value="EF_HAND_1"/>
    <property type="match status" value="1"/>
</dbReference>
<dbReference type="Pfam" id="PF00018">
    <property type="entry name" value="SH3_1"/>
    <property type="match status" value="1"/>
</dbReference>
<evidence type="ECO:0000259" key="14">
    <source>
        <dbReference type="PROSITE" id="PS50031"/>
    </source>
</evidence>
<dbReference type="InterPro" id="IPR011993">
    <property type="entry name" value="PH-like_dom_sf"/>
</dbReference>
<dbReference type="FunFam" id="1.10.238.10:FF:000055">
    <property type="entry name" value="Intersectin-1 isoform 1"/>
    <property type="match status" value="1"/>
</dbReference>
<evidence type="ECO:0008006" key="18">
    <source>
        <dbReference type="Google" id="ProtNLM"/>
    </source>
</evidence>
<evidence type="ECO:0000259" key="12">
    <source>
        <dbReference type="PROSITE" id="PS50004"/>
    </source>
</evidence>
<dbReference type="InterPro" id="IPR035740">
    <property type="entry name" value="Intersectin-2_SH3_4"/>
</dbReference>
<dbReference type="Ensembl" id="ENSELUT00000081727.2">
    <property type="protein sequence ID" value="ENSELUP00000071866.2"/>
    <property type="gene ID" value="ENSELUG00000007309.3"/>
</dbReference>
<feature type="domain" description="SH3" evidence="10">
    <location>
        <begin position="1048"/>
        <end position="1107"/>
    </location>
</feature>
<evidence type="ECO:0000259" key="13">
    <source>
        <dbReference type="PROSITE" id="PS50010"/>
    </source>
</evidence>
<feature type="domain" description="EF-hand" evidence="15">
    <location>
        <begin position="46"/>
        <end position="81"/>
    </location>
</feature>
<evidence type="ECO:0000259" key="10">
    <source>
        <dbReference type="PROSITE" id="PS50002"/>
    </source>
</evidence>
<dbReference type="FunFam" id="2.30.30.40:FF:000041">
    <property type="entry name" value="Intersectin 1"/>
    <property type="match status" value="1"/>
</dbReference>
<dbReference type="InterPro" id="IPR035899">
    <property type="entry name" value="DBL_dom_sf"/>
</dbReference>
<dbReference type="PROSITE" id="PS50010">
    <property type="entry name" value="DH_2"/>
    <property type="match status" value="1"/>
</dbReference>
<dbReference type="PROSITE" id="PS50031">
    <property type="entry name" value="EH"/>
    <property type="match status" value="2"/>
</dbReference>
<dbReference type="SUPFAM" id="SSF49562">
    <property type="entry name" value="C2 domain (Calcium/lipid-binding domain, CaLB)"/>
    <property type="match status" value="1"/>
</dbReference>
<evidence type="ECO:0000256" key="7">
    <source>
        <dbReference type="PROSITE-ProRule" id="PRU00192"/>
    </source>
</evidence>
<dbReference type="GO" id="GO:0005509">
    <property type="term" value="F:calcium ion binding"/>
    <property type="evidence" value="ECO:0007669"/>
    <property type="project" value="InterPro"/>
</dbReference>
<reference evidence="16" key="2">
    <citation type="submission" date="2020-02" db="EMBL/GenBank/DDBJ databases">
        <title>Esox lucius (northern pike) genome, fEsoLuc1, primary haplotype.</title>
        <authorList>
            <person name="Myers G."/>
            <person name="Karagic N."/>
            <person name="Meyer A."/>
            <person name="Pippel M."/>
            <person name="Reichard M."/>
            <person name="Winkler S."/>
            <person name="Tracey A."/>
            <person name="Sims Y."/>
            <person name="Howe K."/>
            <person name="Rhie A."/>
            <person name="Formenti G."/>
            <person name="Durbin R."/>
            <person name="Fedrigo O."/>
            <person name="Jarvis E.D."/>
        </authorList>
    </citation>
    <scope>NUCLEOTIDE SEQUENCE [LARGE SCALE GENOMIC DNA]</scope>
</reference>
<feature type="domain" description="EF-hand" evidence="15">
    <location>
        <begin position="264"/>
        <end position="299"/>
    </location>
</feature>
<dbReference type="InParanoid" id="A0A6Q2Z224"/>
<dbReference type="InterPro" id="IPR001452">
    <property type="entry name" value="SH3_domain"/>
</dbReference>
<feature type="domain" description="SH3" evidence="10">
    <location>
        <begin position="779"/>
        <end position="840"/>
    </location>
</feature>
<feature type="region of interest" description="Disordered" evidence="9">
    <location>
        <begin position="314"/>
        <end position="442"/>
    </location>
</feature>
<dbReference type="InterPro" id="IPR051480">
    <property type="entry name" value="Endocytic_GEF_Adapter"/>
</dbReference>
<dbReference type="SUPFAM" id="SSF50729">
    <property type="entry name" value="PH domain-like"/>
    <property type="match status" value="1"/>
</dbReference>
<dbReference type="InterPro" id="IPR018247">
    <property type="entry name" value="EF_Hand_1_Ca_BS"/>
</dbReference>
<dbReference type="Gene3D" id="2.30.30.40">
    <property type="entry name" value="SH3 Domains"/>
    <property type="match status" value="4"/>
</dbReference>
<dbReference type="PROSITE" id="PS50222">
    <property type="entry name" value="EF_HAND_2"/>
    <property type="match status" value="2"/>
</dbReference>
<dbReference type="SUPFAM" id="SSF48065">
    <property type="entry name" value="DBL homology domain (DH-domain)"/>
    <property type="match status" value="1"/>
</dbReference>
<evidence type="ECO:0000313" key="17">
    <source>
        <dbReference type="Proteomes" id="UP000265140"/>
    </source>
</evidence>
<feature type="compositionally biased region" description="Basic and acidic residues" evidence="9">
    <location>
        <begin position="336"/>
        <end position="354"/>
    </location>
</feature>
<dbReference type="GO" id="GO:0005737">
    <property type="term" value="C:cytoplasm"/>
    <property type="evidence" value="ECO:0007669"/>
    <property type="project" value="UniProtKB-SubCell"/>
</dbReference>
<feature type="region of interest" description="Disordered" evidence="9">
    <location>
        <begin position="204"/>
        <end position="224"/>
    </location>
</feature>
<evidence type="ECO:0000313" key="16">
    <source>
        <dbReference type="Ensembl" id="ENSELUP00000071866.2"/>
    </source>
</evidence>
<dbReference type="GeneID" id="105017988"/>
<dbReference type="PANTHER" id="PTHR46006:SF6">
    <property type="entry name" value="INTERSECTIN-2 ISOFORM X1"/>
    <property type="match status" value="1"/>
</dbReference>
<dbReference type="InterPro" id="IPR036028">
    <property type="entry name" value="SH3-like_dom_sf"/>
</dbReference>
<reference evidence="16" key="3">
    <citation type="submission" date="2025-08" db="UniProtKB">
        <authorList>
            <consortium name="Ensembl"/>
        </authorList>
    </citation>
    <scope>IDENTIFICATION</scope>
</reference>
<dbReference type="RefSeq" id="XP_034143733.1">
    <property type="nucleotide sequence ID" value="XM_034287842.1"/>
</dbReference>
<dbReference type="CTD" id="566412"/>
<dbReference type="Pfam" id="PF00621">
    <property type="entry name" value="RhoGEF"/>
    <property type="match status" value="1"/>
</dbReference>
<feature type="domain" description="EH" evidence="14">
    <location>
        <begin position="14"/>
        <end position="102"/>
    </location>
</feature>
<dbReference type="GO" id="GO:0035025">
    <property type="term" value="P:positive regulation of Rho protein signal transduction"/>
    <property type="evidence" value="ECO:0007669"/>
    <property type="project" value="TreeGrafter"/>
</dbReference>
<dbReference type="InterPro" id="IPR000261">
    <property type="entry name" value="EH_dom"/>
</dbReference>
<reference evidence="16" key="4">
    <citation type="submission" date="2025-09" db="UniProtKB">
        <authorList>
            <consortium name="Ensembl"/>
        </authorList>
    </citation>
    <scope>IDENTIFICATION</scope>
</reference>
<dbReference type="GeneTree" id="ENSGT00940000155936"/>
<dbReference type="Pfam" id="PF16652">
    <property type="entry name" value="PH_13"/>
    <property type="match status" value="1"/>
</dbReference>
<dbReference type="Pfam" id="PF00168">
    <property type="entry name" value="C2"/>
    <property type="match status" value="1"/>
</dbReference>
<evidence type="ECO:0000256" key="2">
    <source>
        <dbReference type="ARBA" id="ARBA00022443"/>
    </source>
</evidence>
<dbReference type="InterPro" id="IPR000008">
    <property type="entry name" value="C2_dom"/>
</dbReference>
<dbReference type="SMART" id="SM00233">
    <property type="entry name" value="PH"/>
    <property type="match status" value="1"/>
</dbReference>
<evidence type="ECO:0000256" key="9">
    <source>
        <dbReference type="SAM" id="MobiDB-lite"/>
    </source>
</evidence>
<dbReference type="InterPro" id="IPR001849">
    <property type="entry name" value="PH_domain"/>
</dbReference>
<keyword evidence="2 7" id="KW-0728">SH3 domain</keyword>
<feature type="domain" description="SH3" evidence="10">
    <location>
        <begin position="974"/>
        <end position="1038"/>
    </location>
</feature>
<dbReference type="Bgee" id="ENSELUG00000007309">
    <property type="expression patterns" value="Expressed in stomach and 10 other cell types or tissues"/>
</dbReference>
<feature type="region of interest" description="Disordered" evidence="9">
    <location>
        <begin position="697"/>
        <end position="766"/>
    </location>
</feature>
<keyword evidence="8" id="KW-0175">Coiled coil</keyword>
<evidence type="ECO:0000256" key="8">
    <source>
        <dbReference type="SAM" id="Coils"/>
    </source>
</evidence>
<proteinExistence type="predicted"/>
<dbReference type="SMART" id="SM00054">
    <property type="entry name" value="EFh"/>
    <property type="match status" value="2"/>
</dbReference>
<feature type="compositionally biased region" description="Basic and acidic residues" evidence="9">
    <location>
        <begin position="362"/>
        <end position="442"/>
    </location>
</feature>
<keyword evidence="4" id="KW-0254">Endocytosis</keyword>
<dbReference type="PROSITE" id="PS50002">
    <property type="entry name" value="SH3"/>
    <property type="match status" value="4"/>
</dbReference>
<dbReference type="Gene3D" id="2.30.29.30">
    <property type="entry name" value="Pleckstrin-homology domain (PH domain)/Phosphotyrosine-binding domain (PTB)"/>
    <property type="match status" value="1"/>
</dbReference>
<keyword evidence="17" id="KW-1185">Reference proteome</keyword>
<evidence type="ECO:0000259" key="11">
    <source>
        <dbReference type="PROSITE" id="PS50003"/>
    </source>
</evidence>
<dbReference type="CDD" id="cd11838">
    <property type="entry name" value="SH3_Intersectin_3"/>
    <property type="match status" value="1"/>
</dbReference>
<keyword evidence="6" id="KW-0106">Calcium</keyword>
<organism evidence="16 17">
    <name type="scientific">Esox lucius</name>
    <name type="common">Northern pike</name>
    <dbReference type="NCBI Taxonomy" id="8010"/>
    <lineage>
        <taxon>Eukaryota</taxon>
        <taxon>Metazoa</taxon>
        <taxon>Chordata</taxon>
        <taxon>Craniata</taxon>
        <taxon>Vertebrata</taxon>
        <taxon>Euteleostomi</taxon>
        <taxon>Actinopterygii</taxon>
        <taxon>Neopterygii</taxon>
        <taxon>Teleostei</taxon>
        <taxon>Protacanthopterygii</taxon>
        <taxon>Esociformes</taxon>
        <taxon>Esocidae</taxon>
        <taxon>Esox</taxon>
    </lineage>
</organism>
<dbReference type="Gene3D" id="2.60.40.150">
    <property type="entry name" value="C2 domain"/>
    <property type="match status" value="1"/>
</dbReference>
<feature type="coiled-coil region" evidence="8">
    <location>
        <begin position="567"/>
        <end position="594"/>
    </location>
</feature>
<feature type="compositionally biased region" description="Basic and acidic residues" evidence="9">
    <location>
        <begin position="709"/>
        <end position="736"/>
    </location>
</feature>
<dbReference type="SMART" id="SM00325">
    <property type="entry name" value="RhoGEF"/>
    <property type="match status" value="1"/>
</dbReference>
<dbReference type="Gene3D" id="1.20.900.10">
    <property type="entry name" value="Dbl homology (DH) domain"/>
    <property type="match status" value="1"/>
</dbReference>
<dbReference type="GO" id="GO:0006897">
    <property type="term" value="P:endocytosis"/>
    <property type="evidence" value="ECO:0007669"/>
    <property type="project" value="UniProtKB-KW"/>
</dbReference>
<feature type="domain" description="PH" evidence="11">
    <location>
        <begin position="1355"/>
        <end position="1471"/>
    </location>
</feature>
<comment type="subcellular location">
    <subcellularLocation>
        <location evidence="1">Cytoplasm</location>
    </subcellularLocation>
</comment>
<dbReference type="InterPro" id="IPR011992">
    <property type="entry name" value="EF-hand-dom_pair"/>
</dbReference>
<feature type="compositionally biased region" description="Low complexity" evidence="9">
    <location>
        <begin position="204"/>
        <end position="217"/>
    </location>
</feature>
<dbReference type="CDD" id="cd00052">
    <property type="entry name" value="EH"/>
    <property type="match status" value="2"/>
</dbReference>
<evidence type="ECO:0000256" key="1">
    <source>
        <dbReference type="ARBA" id="ARBA00004496"/>
    </source>
</evidence>
<dbReference type="PRINTS" id="PR00452">
    <property type="entry name" value="SH3DOMAIN"/>
</dbReference>
<dbReference type="InterPro" id="IPR000219">
    <property type="entry name" value="DH_dom"/>
</dbReference>
<sequence length="1622" mass="184526">MNGSVNIWSISPEERLKHDTQFDSLTPVLGHLSGEQAKKFFLQSGLPPQVLAEIWSLADMNDDGKMDRLEFSIAMKLIKITLQGRGLPPSLPTSMKQPPTVTPPSMMTSSTRFGMGSMPNLSVGMSTMLTPVPLNPSLPPLVPMPMTLPLMSGLANGNANLLTPSPMVTNSAVPLSGFSSPMAFSPSTGMSKANSLLDLASSSNSSSTTSLASNSNSPKTGSCDWSVPQASRLKYRQQFNGLDKLMTGYLSGPQVKNVLTASNLTQTQLATIWTLADVDKDGQLRAEEFILAMHLVDMAKTGCPLPLTLPSDLVPPSFRESRPGEMLNGTGPSPSDRPEVDPSNKNVSYEDRLKANFARGSAELEKRRMALEEEQRREKERREREARQLKERREKEAQEQENRKRAEEERRREMERRVEEDRQREKERKEVAQQELERQQKEEWERGRKDDLCRRRAGEQQEIAVLRAKKKQLQMELEAVGSRHKQLSDCLRDAQTKRRIQRAELDLVNQRRDGRASEINSLQIQFEDFQNKLSQLVPQQQRLTERLHTMKYNHIPAVALTSLSGVVVEKGVACRRLKDQLDALERETTDKLAMMDHYQQDIKYVDMDDCVLQALLSLLGCLSQLFLLIKDLREQQGKQQAVLEDLCRVKELKLRELERRREEERERKRREEEEEAARQAKLEEERKEEEKREEERRQQLQRQEQEEETNLRRLQEEQRAKQREEEEREAQDHFRAAQEQAQEEESRRCREEEEDKKRTADQMERGGALHPSLNVERSLTLISYRALYPFTARSANELSLDADCLIEVDDETVGEPGWLCGSYRGNRGWFPQSYAERCPVPALPEAPAAPGHTLLPPFGLTAPPSLGLPDGEMVRAGRSPDPITDSTQENIVPSEPIYCTVAELESPDPLQIEEYVALYTYESPEVGDLTFSEGDVVMVTEREGEWWRGCIGDQTGVFPSNYVKQIIRHGAASKKPEIAQSVSAVVALTTEQLSLSPGQLIVVLAKNTTGWWLGELQARGKKRQRGWFHSSHVKLLGPTSSKMSPATVPVCKVIAKYDYTAANQDEMSFFKGQLINILDKDNPDWWKGEVNGVTGLLPTNYVTVTTDSDPSQQWCADLVTLDSMTPSERKRQGYIHELIHTEQTYLDDLELVMEVFYKPMSVSGHLTEDDMAVIFVNWSELITCNSRLLRSLHALKAEGGANMPVQLIGERLWSELSDMQVYVTFCSCQLNAAALLQHKTNAHPHFRQYLRTLATNYRCKGMPLSSFFLKPMQRITRYPLLIKNILEHTLACHPDVEPLRAALERAEEVCCQVNEGVREKENSEQLDWIQTHVQCEGAIEHLVFNSQTNCLGPRKLLHSGRLHKTKSTRELWVFLFNDFLLFTQPANPFSSSPLSTYFTGADKLFSTKSNTQLKMYKTPLFLNEVLVKMPSHLSSDEPLFHISHIDRMYTLKTDTMNERTTWVQRIKAASEHFIETQKRNRERAYQARSLLFSGVGRLTVVLMEAQELKACRPDGRSNPYCQLTVGAQCYTSRPVSDTPDPKWNFTCHFFIQDLYQDVLSISVSDKNLFSPDEFLGRTAVPVATIKKDMENMGAATRRLLLHEAPTGEVWVKLDLQLYDQPE</sequence>
<dbReference type="SMART" id="SM00326">
    <property type="entry name" value="SH3"/>
    <property type="match status" value="4"/>
</dbReference>
<dbReference type="SMART" id="SM00027">
    <property type="entry name" value="EH"/>
    <property type="match status" value="2"/>
</dbReference>
<feature type="domain" description="DH" evidence="13">
    <location>
        <begin position="1130"/>
        <end position="1316"/>
    </location>
</feature>
<dbReference type="SUPFAM" id="SSF47473">
    <property type="entry name" value="EF-hand"/>
    <property type="match status" value="2"/>
</dbReference>
<dbReference type="CDD" id="cd11994">
    <property type="entry name" value="SH3_Intersectin2_4"/>
    <property type="match status" value="1"/>
</dbReference>
<feature type="domain" description="C2" evidence="12">
    <location>
        <begin position="1478"/>
        <end position="1595"/>
    </location>
</feature>
<dbReference type="PROSITE" id="PS50004">
    <property type="entry name" value="C2"/>
    <property type="match status" value="1"/>
</dbReference>
<dbReference type="PROSITE" id="PS50003">
    <property type="entry name" value="PH_DOMAIN"/>
    <property type="match status" value="1"/>
</dbReference>
<evidence type="ECO:0000256" key="3">
    <source>
        <dbReference type="ARBA" id="ARBA00022490"/>
    </source>
</evidence>
<dbReference type="RefSeq" id="XP_034143732.1">
    <property type="nucleotide sequence ID" value="XM_034287841.1"/>
</dbReference>
<reference evidence="17" key="1">
    <citation type="journal article" date="2014" name="PLoS ONE">
        <title>The genome and linkage map of the northern pike (Esox lucius): conserved synteny revealed between the salmonid sister group and the Neoteleostei.</title>
        <authorList>
            <person name="Rondeau E.B."/>
            <person name="Minkley D.R."/>
            <person name="Leong J.S."/>
            <person name="Messmer A.M."/>
            <person name="Jantzen J.R."/>
            <person name="von Schalburg K.R."/>
            <person name="Lemon C."/>
            <person name="Bird N.H."/>
            <person name="Koop B.F."/>
        </authorList>
    </citation>
    <scope>NUCLEOTIDE SEQUENCE</scope>
</reference>
<evidence type="ECO:0000256" key="5">
    <source>
        <dbReference type="ARBA" id="ARBA00022723"/>
    </source>
</evidence>
<accession>A0A6Q2Z224</accession>
<dbReference type="CDD" id="cd00160">
    <property type="entry name" value="RhoGEF"/>
    <property type="match status" value="1"/>
</dbReference>
<evidence type="ECO:0000259" key="15">
    <source>
        <dbReference type="PROSITE" id="PS50222"/>
    </source>
</evidence>
<dbReference type="Proteomes" id="UP000265140">
    <property type="component" value="Chromosome 18"/>
</dbReference>
<protein>
    <recommendedName>
        <fullName evidence="18">Intersectin 2a</fullName>
    </recommendedName>
</protein>
<keyword evidence="5" id="KW-0479">Metal-binding</keyword>
<dbReference type="Pfam" id="PF12763">
    <property type="entry name" value="EH"/>
    <property type="match status" value="2"/>
</dbReference>
<dbReference type="Pfam" id="PF07653">
    <property type="entry name" value="SH3_2"/>
    <property type="match status" value="1"/>
</dbReference>
<dbReference type="Gene3D" id="1.10.238.10">
    <property type="entry name" value="EF-hand"/>
    <property type="match status" value="2"/>
</dbReference>
<dbReference type="OMA" id="QLATIWY"/>
<evidence type="ECO:0000256" key="6">
    <source>
        <dbReference type="ARBA" id="ARBA00022837"/>
    </source>
</evidence>
<feature type="domain" description="SH3" evidence="10">
    <location>
        <begin position="910"/>
        <end position="968"/>
    </location>
</feature>
<feature type="domain" description="EH" evidence="14">
    <location>
        <begin position="231"/>
        <end position="320"/>
    </location>
</feature>
<evidence type="ECO:0000256" key="4">
    <source>
        <dbReference type="ARBA" id="ARBA00022583"/>
    </source>
</evidence>